<dbReference type="RefSeq" id="WP_307237506.1">
    <property type="nucleotide sequence ID" value="NZ_JAUSUZ010000001.1"/>
</dbReference>
<evidence type="ECO:0008006" key="3">
    <source>
        <dbReference type="Google" id="ProtNLM"/>
    </source>
</evidence>
<dbReference type="AlphaFoldDB" id="A0AAE3VWT4"/>
<name>A0AAE3VWT4_9ACTN</name>
<reference evidence="1 2" key="1">
    <citation type="submission" date="2023-07" db="EMBL/GenBank/DDBJ databases">
        <title>Sequencing the genomes of 1000 actinobacteria strains.</title>
        <authorList>
            <person name="Klenk H.-P."/>
        </authorList>
    </citation>
    <scope>NUCLEOTIDE SEQUENCE [LARGE SCALE GENOMIC DNA]</scope>
    <source>
        <strain evidence="1 2">DSM 44709</strain>
    </source>
</reference>
<protein>
    <recommendedName>
        <fullName evidence="3">LigA protein</fullName>
    </recommendedName>
</protein>
<dbReference type="Proteomes" id="UP001240236">
    <property type="component" value="Unassembled WGS sequence"/>
</dbReference>
<dbReference type="InterPro" id="IPR011047">
    <property type="entry name" value="Quinoprotein_ADH-like_sf"/>
</dbReference>
<accession>A0AAE3VWT4</accession>
<sequence>MELLGNDTAPFLDALTRLAAKGGNADTVTDLLDDEDYSYPCGTVDEGFGYRDAAVPALVFLARIVAQPGAIVREDVIELIDRIAHSEVQRAGRSGAEMDARVDGLRAALIEARPALAEAARHPSELAPVIVRLLAGIDAGILPGGADEPRWRGVALPFLRTVSSQLTAHGDLLAVNEETQVVFHSAADGTVVAALTFPNPAHHQRVRVSPPSGEVRLPVRWSEAFIDDQGPGVLVAEQRSPRAWLWRLDGDRWRPIRLIRPGRSLRPSARRVRAMAAGGGECVIGYGDGMIARFDSHTGVSVGPPLTLGKTVHSLDLSTGVGRVAAVLRLGLIPDVTTGLRVKEHVWEKPAFYTADGHARIAAITGVNGRSEIRRYDVATGEEVGSPIVAERPAALCIYQWQGRDRLAVAAYRQVLRFDAETGEPLGPPLHGHRPQLRDIAAGVVDGRPVLFSLDIHASRERAATVRRWDAETGEPFPAE</sequence>
<comment type="caution">
    <text evidence="1">The sequence shown here is derived from an EMBL/GenBank/DDBJ whole genome shotgun (WGS) entry which is preliminary data.</text>
</comment>
<evidence type="ECO:0000313" key="2">
    <source>
        <dbReference type="Proteomes" id="UP001240236"/>
    </source>
</evidence>
<dbReference type="SUPFAM" id="SSF50998">
    <property type="entry name" value="Quinoprotein alcohol dehydrogenase-like"/>
    <property type="match status" value="1"/>
</dbReference>
<proteinExistence type="predicted"/>
<keyword evidence="2" id="KW-1185">Reference proteome</keyword>
<gene>
    <name evidence="1" type="ORF">J2S42_001853</name>
</gene>
<dbReference type="EMBL" id="JAUSUZ010000001">
    <property type="protein sequence ID" value="MDQ0365184.1"/>
    <property type="molecule type" value="Genomic_DNA"/>
</dbReference>
<evidence type="ECO:0000313" key="1">
    <source>
        <dbReference type="EMBL" id="MDQ0365184.1"/>
    </source>
</evidence>
<organism evidence="1 2">
    <name type="scientific">Catenuloplanes indicus</name>
    <dbReference type="NCBI Taxonomy" id="137267"/>
    <lineage>
        <taxon>Bacteria</taxon>
        <taxon>Bacillati</taxon>
        <taxon>Actinomycetota</taxon>
        <taxon>Actinomycetes</taxon>
        <taxon>Micromonosporales</taxon>
        <taxon>Micromonosporaceae</taxon>
        <taxon>Catenuloplanes</taxon>
    </lineage>
</organism>